<sequence>MDKTNEPLRILMLEDLPSDAELAENMLRNTGMACTTLRVDNRADFEQALDAFKPDVVLTDYSLPTYSGREALKYVRSTQPQTPVIIVTGAVGDEAAVELLKLGARDYVLKSGLVRLAPAIEHALSEEKAIRSRKQTEQVIRDEQHFSDMLIRSMPGVFFLLDQQGSLIRWNRNLMELSGRTAEEMASASALDFTHEEDKPLIVSKIREALETGHASVEARLLLKEGVRLYDFNGFRIETPHGPSIIGIGTDITERKQTEKELLKEKRQAQQYFDIAEVMMVVLDTKGHITLINKKGCQTLGYTEQEMIGRNWFELCIREDMRQEVQDVFHQIMAGNIEVVEYHENVVLTKSGTERTIAFHNAPVIDEGVPTGIISSGEDITERKQSEKSLKTSRDLLQSVVETAPVRIFWKDKELCYLGCNNRFAQDAGLSSPDELTGKTDFDMGWKDQAELYRAADHAVMESGKPQLGFEEPQTTPDGNTIWLRTSKVPLRDADNEVIGILGLYEDITDEKRAQDSLRRLNRALLSLSACNRALVHAESEEQLWQQVCRAIVEQGQYLLAWVGYMQQDEVRSVKPMASYAVKPGYVESIQVSWADVPEGRGPIGTALRSGKAQYAQNIAHDATMHPWCKKALAYGYQASIALPLFDRGQVFGVLTIYAAEADAFNVDEIALLEEIAGDLGFGINAQRTQVAHEQHTRLLHESLEQSIQAIADTVAARDPYTSGHQRRVAELATAIAGEMGLTKDQTQGIHLAASIHDLGKIQIPAEILAKPGKLTELEYQFIKQHPQSGYDILKDVIFPWPIADIILQHHEKLDGSGYPHGLKGDAILLEARILCVADVVEAISSHRPFRPSLGLEAALAEINDKRGTLFDPAAVDACTRLFREHDYKMPN</sequence>
<dbReference type="GO" id="GO:0000160">
    <property type="term" value="P:phosphorelay signal transduction system"/>
    <property type="evidence" value="ECO:0007669"/>
    <property type="project" value="InterPro"/>
</dbReference>
<dbReference type="SUPFAM" id="SSF109604">
    <property type="entry name" value="HD-domain/PDEase-like"/>
    <property type="match status" value="1"/>
</dbReference>
<dbReference type="PROSITE" id="PS50112">
    <property type="entry name" value="PAS"/>
    <property type="match status" value="2"/>
</dbReference>
<feature type="domain" description="Response regulatory" evidence="4">
    <location>
        <begin position="9"/>
        <end position="125"/>
    </location>
</feature>
<dbReference type="PROSITE" id="PS50113">
    <property type="entry name" value="PAC"/>
    <property type="match status" value="3"/>
</dbReference>
<name>Q0F2W0_9PROT</name>
<dbReference type="InterPro" id="IPR035965">
    <property type="entry name" value="PAS-like_dom_sf"/>
</dbReference>
<dbReference type="SUPFAM" id="SSF52172">
    <property type="entry name" value="CheY-like"/>
    <property type="match status" value="1"/>
</dbReference>
<dbReference type="NCBIfam" id="TIGR00229">
    <property type="entry name" value="sensory_box"/>
    <property type="match status" value="3"/>
</dbReference>
<keyword evidence="1" id="KW-0808">Transferase</keyword>
<dbReference type="PROSITE" id="PS50110">
    <property type="entry name" value="RESPONSE_REGULATORY"/>
    <property type="match status" value="1"/>
</dbReference>
<protein>
    <submittedName>
        <fullName evidence="8">Sensory box protein</fullName>
    </submittedName>
</protein>
<dbReference type="GO" id="GO:0016301">
    <property type="term" value="F:kinase activity"/>
    <property type="evidence" value="ECO:0007669"/>
    <property type="project" value="UniProtKB-KW"/>
</dbReference>
<keyword evidence="2" id="KW-0418">Kinase</keyword>
<evidence type="ECO:0000259" key="5">
    <source>
        <dbReference type="PROSITE" id="PS50112"/>
    </source>
</evidence>
<accession>Q0F2W0</accession>
<dbReference type="InterPro" id="IPR011006">
    <property type="entry name" value="CheY-like_superfamily"/>
</dbReference>
<dbReference type="Pfam" id="PF13426">
    <property type="entry name" value="PAS_9"/>
    <property type="match status" value="1"/>
</dbReference>
<gene>
    <name evidence="8" type="ORF">SPV1_05153</name>
</gene>
<dbReference type="Gene3D" id="3.30.450.20">
    <property type="entry name" value="PAS domain"/>
    <property type="match status" value="3"/>
</dbReference>
<dbReference type="CDD" id="cd00077">
    <property type="entry name" value="HDc"/>
    <property type="match status" value="1"/>
</dbReference>
<dbReference type="Pfam" id="PF13487">
    <property type="entry name" value="HD_5"/>
    <property type="match status" value="1"/>
</dbReference>
<dbReference type="CDD" id="cd00156">
    <property type="entry name" value="REC"/>
    <property type="match status" value="1"/>
</dbReference>
<feature type="domain" description="PAS" evidence="5">
    <location>
        <begin position="142"/>
        <end position="213"/>
    </location>
</feature>
<dbReference type="Gene3D" id="3.30.450.40">
    <property type="match status" value="1"/>
</dbReference>
<dbReference type="InterPro" id="IPR003018">
    <property type="entry name" value="GAF"/>
</dbReference>
<organism evidence="8 9">
    <name type="scientific">Mariprofundus ferrooxydans PV-1</name>
    <dbReference type="NCBI Taxonomy" id="314345"/>
    <lineage>
        <taxon>Bacteria</taxon>
        <taxon>Pseudomonadati</taxon>
        <taxon>Pseudomonadota</taxon>
        <taxon>Candidatius Mariprofundia</taxon>
        <taxon>Mariprofundales</taxon>
        <taxon>Mariprofundaceae</taxon>
        <taxon>Mariprofundus</taxon>
    </lineage>
</organism>
<dbReference type="eggNOG" id="COG2203">
    <property type="taxonomic scope" value="Bacteria"/>
</dbReference>
<dbReference type="InterPro" id="IPR003607">
    <property type="entry name" value="HD/PDEase_dom"/>
</dbReference>
<evidence type="ECO:0000259" key="6">
    <source>
        <dbReference type="PROSITE" id="PS50113"/>
    </source>
</evidence>
<evidence type="ECO:0000313" key="9">
    <source>
        <dbReference type="Proteomes" id="UP000005297"/>
    </source>
</evidence>
<dbReference type="OrthoDB" id="5288086at2"/>
<feature type="domain" description="PAC" evidence="6">
    <location>
        <begin position="341"/>
        <end position="392"/>
    </location>
</feature>
<dbReference type="HOGENOM" id="CLU_323853_0_0_0"/>
<feature type="domain" description="PAC" evidence="6">
    <location>
        <begin position="468"/>
        <end position="520"/>
    </location>
</feature>
<feature type="domain" description="HD-GYP" evidence="7">
    <location>
        <begin position="700"/>
        <end position="892"/>
    </location>
</feature>
<feature type="modified residue" description="4-aspartylphosphate" evidence="3">
    <location>
        <position position="60"/>
    </location>
</feature>
<dbReference type="Proteomes" id="UP000005297">
    <property type="component" value="Unassembled WGS sequence"/>
</dbReference>
<dbReference type="InterPro" id="IPR013656">
    <property type="entry name" value="PAS_4"/>
</dbReference>
<dbReference type="PANTHER" id="PTHR45228">
    <property type="entry name" value="CYCLIC DI-GMP PHOSPHODIESTERASE TM_0186-RELATED"/>
    <property type="match status" value="1"/>
</dbReference>
<dbReference type="InterPro" id="IPR037522">
    <property type="entry name" value="HD_GYP_dom"/>
</dbReference>
<dbReference type="SMART" id="SM00065">
    <property type="entry name" value="GAF"/>
    <property type="match status" value="1"/>
</dbReference>
<dbReference type="PANTHER" id="PTHR45228:SF1">
    <property type="entry name" value="CYCLIC DI-GMP PHOSPHODIESTERASE TM_0186"/>
    <property type="match status" value="1"/>
</dbReference>
<dbReference type="eggNOG" id="COG2197">
    <property type="taxonomic scope" value="Bacteria"/>
</dbReference>
<dbReference type="SMART" id="SM00448">
    <property type="entry name" value="REC"/>
    <property type="match status" value="1"/>
</dbReference>
<dbReference type="AlphaFoldDB" id="Q0F2W0"/>
<dbReference type="EMBL" id="AATS01000001">
    <property type="protein sequence ID" value="EAU56181.1"/>
    <property type="molecule type" value="Genomic_DNA"/>
</dbReference>
<evidence type="ECO:0000259" key="4">
    <source>
        <dbReference type="PROSITE" id="PS50110"/>
    </source>
</evidence>
<dbReference type="InterPro" id="IPR029016">
    <property type="entry name" value="GAF-like_dom_sf"/>
</dbReference>
<feature type="domain" description="PAS" evidence="5">
    <location>
        <begin position="265"/>
        <end position="336"/>
    </location>
</feature>
<dbReference type="InterPro" id="IPR001789">
    <property type="entry name" value="Sig_transdc_resp-reg_receiver"/>
</dbReference>
<evidence type="ECO:0000313" key="8">
    <source>
        <dbReference type="EMBL" id="EAU56181.1"/>
    </source>
</evidence>
<dbReference type="STRING" id="314344.AL013_04695"/>
<dbReference type="eggNOG" id="COG2206">
    <property type="taxonomic scope" value="Bacteria"/>
</dbReference>
<evidence type="ECO:0000259" key="7">
    <source>
        <dbReference type="PROSITE" id="PS51832"/>
    </source>
</evidence>
<dbReference type="InterPro" id="IPR001610">
    <property type="entry name" value="PAC"/>
</dbReference>
<dbReference type="SUPFAM" id="SSF55785">
    <property type="entry name" value="PYP-like sensor domain (PAS domain)"/>
    <property type="match status" value="3"/>
</dbReference>
<evidence type="ECO:0000256" key="2">
    <source>
        <dbReference type="ARBA" id="ARBA00022777"/>
    </source>
</evidence>
<dbReference type="SMART" id="SM00471">
    <property type="entry name" value="HDc"/>
    <property type="match status" value="1"/>
</dbReference>
<dbReference type="InterPro" id="IPR000014">
    <property type="entry name" value="PAS"/>
</dbReference>
<feature type="domain" description="PAC" evidence="6">
    <location>
        <begin position="215"/>
        <end position="264"/>
    </location>
</feature>
<dbReference type="InterPro" id="IPR052020">
    <property type="entry name" value="Cyclic_di-GMP/3'3'-cGAMP_PDE"/>
</dbReference>
<dbReference type="Gene3D" id="1.10.3210.10">
    <property type="entry name" value="Hypothetical protein af1432"/>
    <property type="match status" value="1"/>
</dbReference>
<dbReference type="InterPro" id="IPR000700">
    <property type="entry name" value="PAS-assoc_C"/>
</dbReference>
<dbReference type="Pfam" id="PF00072">
    <property type="entry name" value="Response_reg"/>
    <property type="match status" value="1"/>
</dbReference>
<dbReference type="GO" id="GO:0008081">
    <property type="term" value="F:phosphoric diester hydrolase activity"/>
    <property type="evidence" value="ECO:0007669"/>
    <property type="project" value="UniProtKB-ARBA"/>
</dbReference>
<dbReference type="Pfam" id="PF13185">
    <property type="entry name" value="GAF_2"/>
    <property type="match status" value="1"/>
</dbReference>
<comment type="caution">
    <text evidence="8">The sequence shown here is derived from an EMBL/GenBank/DDBJ whole genome shotgun (WGS) entry which is preliminary data.</text>
</comment>
<dbReference type="SMART" id="SM00086">
    <property type="entry name" value="PAC"/>
    <property type="match status" value="3"/>
</dbReference>
<dbReference type="Gene3D" id="3.40.50.2300">
    <property type="match status" value="1"/>
</dbReference>
<dbReference type="CDD" id="cd00130">
    <property type="entry name" value="PAS"/>
    <property type="match status" value="3"/>
</dbReference>
<evidence type="ECO:0000256" key="1">
    <source>
        <dbReference type="ARBA" id="ARBA00022679"/>
    </source>
</evidence>
<keyword evidence="9" id="KW-1185">Reference proteome</keyword>
<reference evidence="8 9" key="1">
    <citation type="submission" date="2006-09" db="EMBL/GenBank/DDBJ databases">
        <authorList>
            <person name="Emerson D."/>
            <person name="Ferriera S."/>
            <person name="Johnson J."/>
            <person name="Kravitz S."/>
            <person name="Halpern A."/>
            <person name="Remington K."/>
            <person name="Beeson K."/>
            <person name="Tran B."/>
            <person name="Rogers Y.-H."/>
            <person name="Friedman R."/>
            <person name="Venter J.C."/>
        </authorList>
    </citation>
    <scope>NUCLEOTIDE SEQUENCE [LARGE SCALE GENOMIC DNA]</scope>
    <source>
        <strain evidence="8 9">PV-1</strain>
    </source>
</reference>
<dbReference type="SMART" id="SM00091">
    <property type="entry name" value="PAS"/>
    <property type="match status" value="3"/>
</dbReference>
<dbReference type="InParanoid" id="Q0F2W0"/>
<dbReference type="Pfam" id="PF08448">
    <property type="entry name" value="PAS_4"/>
    <property type="match status" value="2"/>
</dbReference>
<evidence type="ECO:0000256" key="3">
    <source>
        <dbReference type="PROSITE-ProRule" id="PRU00169"/>
    </source>
</evidence>
<keyword evidence="3" id="KW-0597">Phosphoprotein</keyword>
<proteinExistence type="predicted"/>
<dbReference type="RefSeq" id="WP_009851325.1">
    <property type="nucleotide sequence ID" value="NZ_DS022295.1"/>
</dbReference>
<dbReference type="SUPFAM" id="SSF55781">
    <property type="entry name" value="GAF domain-like"/>
    <property type="match status" value="1"/>
</dbReference>
<dbReference type="PROSITE" id="PS51832">
    <property type="entry name" value="HD_GYP"/>
    <property type="match status" value="1"/>
</dbReference>